<keyword evidence="3" id="KW-1185">Reference proteome</keyword>
<accession>A0A5C1E721</accession>
<feature type="compositionally biased region" description="Pro residues" evidence="1">
    <location>
        <begin position="137"/>
        <end position="146"/>
    </location>
</feature>
<feature type="region of interest" description="Disordered" evidence="1">
    <location>
        <begin position="116"/>
        <end position="155"/>
    </location>
</feature>
<dbReference type="SUPFAM" id="SSF101738">
    <property type="entry name" value="SspB-like"/>
    <property type="match status" value="1"/>
</dbReference>
<dbReference type="AlphaFoldDB" id="A0A5C1E721"/>
<dbReference type="Proteomes" id="UP000323671">
    <property type="component" value="Chromosome"/>
</dbReference>
<evidence type="ECO:0000256" key="1">
    <source>
        <dbReference type="SAM" id="MobiDB-lite"/>
    </source>
</evidence>
<dbReference type="GO" id="GO:0045732">
    <property type="term" value="P:positive regulation of protein catabolic process"/>
    <property type="evidence" value="ECO:0007669"/>
    <property type="project" value="TreeGrafter"/>
</dbReference>
<dbReference type="GO" id="GO:0006508">
    <property type="term" value="P:proteolysis"/>
    <property type="evidence" value="ECO:0007669"/>
    <property type="project" value="UniProtKB-KW"/>
</dbReference>
<evidence type="ECO:0000313" key="2">
    <source>
        <dbReference type="EMBL" id="QEL64434.1"/>
    </source>
</evidence>
<evidence type="ECO:0000313" key="3">
    <source>
        <dbReference type="Proteomes" id="UP000323671"/>
    </source>
</evidence>
<dbReference type="Gene3D" id="2.30.30.220">
    <property type="entry name" value="SspB-like"/>
    <property type="match status" value="1"/>
</dbReference>
<keyword evidence="2" id="KW-0645">Protease</keyword>
<dbReference type="GO" id="GO:0005829">
    <property type="term" value="C:cytosol"/>
    <property type="evidence" value="ECO:0007669"/>
    <property type="project" value="TreeGrafter"/>
</dbReference>
<organism evidence="2 3">
    <name type="scientific">Oryzomicrobium terrae</name>
    <dbReference type="NCBI Taxonomy" id="1735038"/>
    <lineage>
        <taxon>Bacteria</taxon>
        <taxon>Pseudomonadati</taxon>
        <taxon>Pseudomonadota</taxon>
        <taxon>Betaproteobacteria</taxon>
        <taxon>Rhodocyclales</taxon>
        <taxon>Rhodocyclaceae</taxon>
        <taxon>Oryzomicrobium</taxon>
    </lineage>
</organism>
<dbReference type="KEGG" id="otr:OTERR_09580"/>
<dbReference type="InterPro" id="IPR036760">
    <property type="entry name" value="SspB-like_sf"/>
</dbReference>
<dbReference type="EMBL" id="CP022579">
    <property type="protein sequence ID" value="QEL64434.1"/>
    <property type="molecule type" value="Genomic_DNA"/>
</dbReference>
<dbReference type="PANTHER" id="PTHR37486">
    <property type="entry name" value="STRINGENT STARVATION PROTEIN B"/>
    <property type="match status" value="1"/>
</dbReference>
<sequence length="155" mass="17090">MQDDQYDDEQGEPLPSTKPYLLRALYEWCCDNGFTPYLAVAVDRRSRVPMEFVRDGQIVLNISPDATNRLQMGNDLVTFQARFGGQARDISVAVECVAAIYARENGAGMAFEVDELDDQNAGQGQDAPAVAQDVEPEPPANPPAKPGRPHLQRIK</sequence>
<gene>
    <name evidence="2" type="primary">sspB</name>
    <name evidence="2" type="ORF">OTERR_09580</name>
</gene>
<dbReference type="RefSeq" id="WP_149425029.1">
    <property type="nucleotide sequence ID" value="NZ_CP022579.1"/>
</dbReference>
<proteinExistence type="predicted"/>
<keyword evidence="2" id="KW-0378">Hydrolase</keyword>
<dbReference type="Pfam" id="PF04386">
    <property type="entry name" value="SspB"/>
    <property type="match status" value="1"/>
</dbReference>
<dbReference type="PIRSF" id="PIRSF005276">
    <property type="entry name" value="SspB"/>
    <property type="match status" value="1"/>
</dbReference>
<dbReference type="InterPro" id="IPR007481">
    <property type="entry name" value="SspB"/>
</dbReference>
<reference evidence="2 3" key="1">
    <citation type="submission" date="2017-07" db="EMBL/GenBank/DDBJ databases">
        <title>Complete genome sequence of Oryzomicrobium terrae TPP412.</title>
        <authorList>
            <person name="Chiu L.-W."/>
            <person name="Lo K.-J."/>
            <person name="Tsai Y.-M."/>
            <person name="Lin S.-S."/>
            <person name="Kuo C.-H."/>
            <person name="Liu C.-T."/>
        </authorList>
    </citation>
    <scope>NUCLEOTIDE SEQUENCE [LARGE SCALE GENOMIC DNA]</scope>
    <source>
        <strain evidence="2 3">TPP412</strain>
    </source>
</reference>
<dbReference type="GO" id="GO:0005840">
    <property type="term" value="C:ribosome"/>
    <property type="evidence" value="ECO:0007669"/>
    <property type="project" value="TreeGrafter"/>
</dbReference>
<name>A0A5C1E721_9RHOO</name>
<dbReference type="NCBIfam" id="NF008769">
    <property type="entry name" value="PRK11798.2-5"/>
    <property type="match status" value="1"/>
</dbReference>
<dbReference type="GO" id="GO:0008233">
    <property type="term" value="F:peptidase activity"/>
    <property type="evidence" value="ECO:0007669"/>
    <property type="project" value="UniProtKB-KW"/>
</dbReference>
<protein>
    <submittedName>
        <fullName evidence="2">ClpXP protease specificity-enhancing factor</fullName>
    </submittedName>
</protein>
<dbReference type="PANTHER" id="PTHR37486:SF1">
    <property type="entry name" value="STRINGENT STARVATION PROTEIN B"/>
    <property type="match status" value="1"/>
</dbReference>